<feature type="domain" description="ABC transporter" evidence="4">
    <location>
        <begin position="25"/>
        <end position="263"/>
    </location>
</feature>
<evidence type="ECO:0000256" key="1">
    <source>
        <dbReference type="ARBA" id="ARBA00022448"/>
    </source>
</evidence>
<evidence type="ECO:0000259" key="4">
    <source>
        <dbReference type="PROSITE" id="PS50893"/>
    </source>
</evidence>
<proteinExistence type="predicted"/>
<comment type="caution">
    <text evidence="5">The sequence shown here is derived from an EMBL/GenBank/DDBJ whole genome shotgun (WGS) entry which is preliminary data.</text>
</comment>
<reference evidence="5" key="1">
    <citation type="submission" date="2019-03" db="EMBL/GenBank/DDBJ databases">
        <title>Lake Tanganyika Metagenome-Assembled Genomes (MAGs).</title>
        <authorList>
            <person name="Tran P."/>
        </authorList>
    </citation>
    <scope>NUCLEOTIDE SEQUENCE</scope>
    <source>
        <strain evidence="5">K_DeepCast_150m_m2_040</strain>
    </source>
</reference>
<organism evidence="5 6">
    <name type="scientific">candidate division WOR-3 bacterium</name>
    <dbReference type="NCBI Taxonomy" id="2052148"/>
    <lineage>
        <taxon>Bacteria</taxon>
        <taxon>Bacteria division WOR-3</taxon>
    </lineage>
</organism>
<evidence type="ECO:0000256" key="3">
    <source>
        <dbReference type="ARBA" id="ARBA00022840"/>
    </source>
</evidence>
<dbReference type="Pfam" id="PF00005">
    <property type="entry name" value="ABC_tran"/>
    <property type="match status" value="1"/>
</dbReference>
<accession>A0A937XFK1</accession>
<dbReference type="EMBL" id="VGIR01000009">
    <property type="protein sequence ID" value="MBM3330741.1"/>
    <property type="molecule type" value="Genomic_DNA"/>
</dbReference>
<dbReference type="Proteomes" id="UP000779900">
    <property type="component" value="Unassembled WGS sequence"/>
</dbReference>
<dbReference type="GO" id="GO:0016887">
    <property type="term" value="F:ATP hydrolysis activity"/>
    <property type="evidence" value="ECO:0007669"/>
    <property type="project" value="InterPro"/>
</dbReference>
<keyword evidence="1" id="KW-0813">Transport</keyword>
<dbReference type="GO" id="GO:0005524">
    <property type="term" value="F:ATP binding"/>
    <property type="evidence" value="ECO:0007669"/>
    <property type="project" value="UniProtKB-KW"/>
</dbReference>
<dbReference type="InterPro" id="IPR027417">
    <property type="entry name" value="P-loop_NTPase"/>
</dbReference>
<gene>
    <name evidence="5" type="ORF">FJY68_02680</name>
</gene>
<dbReference type="SUPFAM" id="SSF52540">
    <property type="entry name" value="P-loop containing nucleoside triphosphate hydrolases"/>
    <property type="match status" value="1"/>
</dbReference>
<dbReference type="Gene3D" id="3.40.50.300">
    <property type="entry name" value="P-loop containing nucleotide triphosphate hydrolases"/>
    <property type="match status" value="1"/>
</dbReference>
<dbReference type="InterPro" id="IPR003593">
    <property type="entry name" value="AAA+_ATPase"/>
</dbReference>
<evidence type="ECO:0000313" key="5">
    <source>
        <dbReference type="EMBL" id="MBM3330741.1"/>
    </source>
</evidence>
<name>A0A937XFK1_UNCW3</name>
<sequence length="264" mass="28407">MTASRQGLGHDPNCETVRSCPAPAVSLRSVTVSYQEHIALRGVSLDIDRGDFCGVIGPNGAGKTTLLTIINGLGRIHSGAVTVLGERATAATFGRLRRRIGYVAQQERVDPRAPISCLEAVLVGRCGRAGLFRGLNEKDRERARATMALTGAQHLASRPVGQLSGGEARKIALTRALAQEPEILLLDEPTSNLDPRAVNELSELVVNAYRRFDLTVVMVTHHLDHLPPVANHIIMVKDARVTFTGDRTALGDARRLAELFADAA</sequence>
<evidence type="ECO:0000256" key="2">
    <source>
        <dbReference type="ARBA" id="ARBA00022741"/>
    </source>
</evidence>
<dbReference type="InterPro" id="IPR050153">
    <property type="entry name" value="Metal_Ion_Import_ABC"/>
</dbReference>
<dbReference type="PANTHER" id="PTHR42734">
    <property type="entry name" value="METAL TRANSPORT SYSTEM ATP-BINDING PROTEIN TM_0124-RELATED"/>
    <property type="match status" value="1"/>
</dbReference>
<protein>
    <submittedName>
        <fullName evidence="5">ATP-binding cassette domain-containing protein</fullName>
    </submittedName>
</protein>
<dbReference type="AlphaFoldDB" id="A0A937XFK1"/>
<keyword evidence="2" id="KW-0547">Nucleotide-binding</keyword>
<keyword evidence="3 5" id="KW-0067">ATP-binding</keyword>
<dbReference type="InterPro" id="IPR003439">
    <property type="entry name" value="ABC_transporter-like_ATP-bd"/>
</dbReference>
<dbReference type="SMART" id="SM00382">
    <property type="entry name" value="AAA"/>
    <property type="match status" value="1"/>
</dbReference>
<evidence type="ECO:0000313" key="6">
    <source>
        <dbReference type="Proteomes" id="UP000779900"/>
    </source>
</evidence>
<dbReference type="PROSITE" id="PS50893">
    <property type="entry name" value="ABC_TRANSPORTER_2"/>
    <property type="match status" value="1"/>
</dbReference>